<dbReference type="InterPro" id="IPR000795">
    <property type="entry name" value="T_Tr_GTP-bd_dom"/>
</dbReference>
<dbReference type="NCBIfam" id="NF000766">
    <property type="entry name" value="PRK00049.1"/>
    <property type="match status" value="1"/>
</dbReference>
<dbReference type="CDD" id="cd01884">
    <property type="entry name" value="EF_Tu"/>
    <property type="match status" value="1"/>
</dbReference>
<keyword evidence="6 11" id="KW-0342">GTP-binding</keyword>
<dbReference type="Pfam" id="PF03144">
    <property type="entry name" value="GTP_EFTU_D2"/>
    <property type="match status" value="1"/>
</dbReference>
<dbReference type="NCBIfam" id="TIGR00485">
    <property type="entry name" value="EF-Tu"/>
    <property type="match status" value="1"/>
</dbReference>
<keyword evidence="5 11" id="KW-0648">Protein biosynthesis</keyword>
<dbReference type="GO" id="GO:0003746">
    <property type="term" value="F:translation elongation factor activity"/>
    <property type="evidence" value="ECO:0007669"/>
    <property type="project" value="UniProtKB-UniRule"/>
</dbReference>
<gene>
    <name evidence="11" type="primary">tuf</name>
    <name evidence="13" type="ORF">SAMN05660653_01026</name>
    <name evidence="14" type="ORF">SAMN05660653_01039</name>
</gene>
<dbReference type="GO" id="GO:0005829">
    <property type="term" value="C:cytosol"/>
    <property type="evidence" value="ECO:0007669"/>
    <property type="project" value="TreeGrafter"/>
</dbReference>
<dbReference type="Pfam" id="PF03143">
    <property type="entry name" value="GTP_EFTU_D3"/>
    <property type="match status" value="1"/>
</dbReference>
<dbReference type="Pfam" id="PF00009">
    <property type="entry name" value="GTP_EFTU"/>
    <property type="match status" value="1"/>
</dbReference>
<dbReference type="InterPro" id="IPR009000">
    <property type="entry name" value="Transl_B-barrel_sf"/>
</dbReference>
<dbReference type="STRING" id="617002.SAMN05660653_01026"/>
<comment type="subcellular location">
    <subcellularLocation>
        <location evidence="11">Cytoplasm</location>
    </subcellularLocation>
</comment>
<comment type="catalytic activity">
    <reaction evidence="11">
        <text>GTP + H2O = GDP + phosphate + H(+)</text>
        <dbReference type="Rhea" id="RHEA:19669"/>
        <dbReference type="ChEBI" id="CHEBI:15377"/>
        <dbReference type="ChEBI" id="CHEBI:15378"/>
        <dbReference type="ChEBI" id="CHEBI:37565"/>
        <dbReference type="ChEBI" id="CHEBI:43474"/>
        <dbReference type="ChEBI" id="CHEBI:58189"/>
        <dbReference type="EC" id="3.6.5.3"/>
    </reaction>
</comment>
<dbReference type="InterPro" id="IPR004160">
    <property type="entry name" value="Transl_elong_EFTu/EF1A_C"/>
</dbReference>
<dbReference type="OrthoDB" id="9803139at2"/>
<dbReference type="SUPFAM" id="SSF52540">
    <property type="entry name" value="P-loop containing nucleoside triphosphate hydrolases"/>
    <property type="match status" value="1"/>
</dbReference>
<evidence type="ECO:0000256" key="7">
    <source>
        <dbReference type="ARBA" id="ARBA00029554"/>
    </source>
</evidence>
<feature type="domain" description="Tr-type G" evidence="12">
    <location>
        <begin position="10"/>
        <end position="207"/>
    </location>
</feature>
<name>A0A1G6BLR1_9BACT</name>
<proteinExistence type="inferred from homology"/>
<dbReference type="HAMAP" id="MF_00118_B">
    <property type="entry name" value="EF_Tu_B"/>
    <property type="match status" value="1"/>
</dbReference>
<dbReference type="InterPro" id="IPR031157">
    <property type="entry name" value="G_TR_CS"/>
</dbReference>
<evidence type="ECO:0000256" key="3">
    <source>
        <dbReference type="ARBA" id="ARBA00022768"/>
    </source>
</evidence>
<dbReference type="AlphaFoldDB" id="A0A1G6BLR1"/>
<dbReference type="EMBL" id="FMXO01000005">
    <property type="protein sequence ID" value="SDB21570.1"/>
    <property type="molecule type" value="Genomic_DNA"/>
</dbReference>
<evidence type="ECO:0000256" key="10">
    <source>
        <dbReference type="ARBA" id="ARBA00064283"/>
    </source>
</evidence>
<dbReference type="PROSITE" id="PS51722">
    <property type="entry name" value="G_TR_2"/>
    <property type="match status" value="1"/>
</dbReference>
<accession>A0A1G6BLR1</accession>
<dbReference type="InterPro" id="IPR050055">
    <property type="entry name" value="EF-Tu_GTPase"/>
</dbReference>
<dbReference type="PANTHER" id="PTHR43721">
    <property type="entry name" value="ELONGATION FACTOR TU-RELATED"/>
    <property type="match status" value="1"/>
</dbReference>
<dbReference type="InterPro" id="IPR009001">
    <property type="entry name" value="Transl_elong_EF1A/Init_IF2_C"/>
</dbReference>
<dbReference type="NCBIfam" id="NF009373">
    <property type="entry name" value="PRK12736.1"/>
    <property type="match status" value="1"/>
</dbReference>
<keyword evidence="11" id="KW-0963">Cytoplasm</keyword>
<evidence type="ECO:0000256" key="6">
    <source>
        <dbReference type="ARBA" id="ARBA00023134"/>
    </source>
</evidence>
<protein>
    <recommendedName>
        <fullName evidence="7 11">Elongation factor Tu</fullName>
        <shortName evidence="11">EF-Tu</shortName>
        <ecNumber evidence="11">3.6.5.3</ecNumber>
    </recommendedName>
</protein>
<evidence type="ECO:0000256" key="4">
    <source>
        <dbReference type="ARBA" id="ARBA00022801"/>
    </source>
</evidence>
<comment type="subunit">
    <text evidence="10">(Microbial infection) Upon infection by bacteriophage Qbeta, part of the viral RNA-dependent RNA polymerase complex, the other subunits are the viral replicase catalytic subunit (AC P14647), host ribosomal protein S1 and EF-Ts.</text>
</comment>
<keyword evidence="4 11" id="KW-0378">Hydrolase</keyword>
<dbReference type="EMBL" id="FMXO01000005">
    <property type="protein sequence ID" value="SDB21353.1"/>
    <property type="molecule type" value="Genomic_DNA"/>
</dbReference>
<dbReference type="GO" id="GO:0003924">
    <property type="term" value="F:GTPase activity"/>
    <property type="evidence" value="ECO:0007669"/>
    <property type="project" value="UniProtKB-UniRule"/>
</dbReference>
<keyword evidence="11" id="KW-0479">Metal-binding</keyword>
<evidence type="ECO:0000256" key="2">
    <source>
        <dbReference type="ARBA" id="ARBA00022741"/>
    </source>
</evidence>
<dbReference type="InterPro" id="IPR027417">
    <property type="entry name" value="P-loop_NTPase"/>
</dbReference>
<dbReference type="FunFam" id="3.40.50.300:FF:000003">
    <property type="entry name" value="Elongation factor Tu"/>
    <property type="match status" value="1"/>
</dbReference>
<dbReference type="Proteomes" id="UP000198771">
    <property type="component" value="Unassembled WGS sequence"/>
</dbReference>
<evidence type="ECO:0000256" key="1">
    <source>
        <dbReference type="ARBA" id="ARBA00007249"/>
    </source>
</evidence>
<dbReference type="InterPro" id="IPR033720">
    <property type="entry name" value="EFTU_2"/>
</dbReference>
<comment type="subunit">
    <text evidence="9">Monomer. Heterotetramer composed of two EF-Ts.EF-Tu dimer complexes.</text>
</comment>
<comment type="function">
    <text evidence="8">May play an important regulatory role in cell growth and in the bacterial response to nutrient deprivation.</text>
</comment>
<dbReference type="FunFam" id="2.40.30.10:FF:000001">
    <property type="entry name" value="Elongation factor Tu"/>
    <property type="match status" value="1"/>
</dbReference>
<dbReference type="CDD" id="cd03707">
    <property type="entry name" value="EFTU_III"/>
    <property type="match status" value="1"/>
</dbReference>
<dbReference type="GO" id="GO:0005525">
    <property type="term" value="F:GTP binding"/>
    <property type="evidence" value="ECO:0007669"/>
    <property type="project" value="UniProtKB-UniRule"/>
</dbReference>
<keyword evidence="3 11" id="KW-0251">Elongation factor</keyword>
<dbReference type="CDD" id="cd03697">
    <property type="entry name" value="EFTU_II"/>
    <property type="match status" value="1"/>
</dbReference>
<evidence type="ECO:0000313" key="14">
    <source>
        <dbReference type="EMBL" id="SDB21570.1"/>
    </source>
</evidence>
<dbReference type="InterPro" id="IPR004541">
    <property type="entry name" value="Transl_elong_EFTu/EF1A_bac/org"/>
</dbReference>
<evidence type="ECO:0000256" key="9">
    <source>
        <dbReference type="ARBA" id="ARBA00063778"/>
    </source>
</evidence>
<keyword evidence="2 11" id="KW-0547">Nucleotide-binding</keyword>
<dbReference type="EC" id="3.6.5.3" evidence="11"/>
<feature type="binding site" evidence="11">
    <location>
        <begin position="81"/>
        <end position="85"/>
    </location>
    <ligand>
        <name>GTP</name>
        <dbReference type="ChEBI" id="CHEBI:37565"/>
    </ligand>
</feature>
<feature type="binding site" evidence="11">
    <location>
        <begin position="19"/>
        <end position="26"/>
    </location>
    <ligand>
        <name>GTP</name>
        <dbReference type="ChEBI" id="CHEBI:37565"/>
    </ligand>
</feature>
<comment type="function">
    <text evidence="11">GTP hydrolase that promotes the GTP-dependent binding of aminoacyl-tRNA to the A-site of ribosomes during protein biosynthesis.</text>
</comment>
<dbReference type="InterPro" id="IPR005225">
    <property type="entry name" value="Small_GTP-bd"/>
</dbReference>
<sequence>MGKAKFERTKPHVNVGTIGHIDHGKTTLTASITKMLSIKGGASYVPFDQIDKAPEEKERGITIATAHVEYETANRHYAHVDCPGHADYIKNMITGAAQMDGAILVVAATDGPMPQTREHILLARQVGVPCLVVFMNKVDLVDDPELLELVELEVRELLSKYGFPGDDVPVIQGSALKALESDNPDSDEAKCIFELMAALDSYVPEPVRDIDKPFLMPIEDVFSISGRGTVVTGRVERGVVKVGEEVEIVGINETRKTVCTGVEMFRKLLDQGQAGDNIGALLRGVKREDVERGQVLAAPKSITPHRRFVAEVYVLSKEEGGRHTPFFSGYRPQFYFRTTDITGVVTLAEGVEMVMPGDNATFNVELIAPIAMELGVRFAIREGGRTVGAGVISEIIE</sequence>
<dbReference type="RefSeq" id="WP_092118123.1">
    <property type="nucleotide sequence ID" value="NZ_FMXO01000005.1"/>
</dbReference>
<dbReference type="GO" id="GO:0000287">
    <property type="term" value="F:magnesium ion binding"/>
    <property type="evidence" value="ECO:0007669"/>
    <property type="project" value="UniProtKB-UniRule"/>
</dbReference>
<dbReference type="SUPFAM" id="SSF50447">
    <property type="entry name" value="Translation proteins"/>
    <property type="match status" value="1"/>
</dbReference>
<keyword evidence="15" id="KW-1185">Reference proteome</keyword>
<dbReference type="PROSITE" id="PS00301">
    <property type="entry name" value="G_TR_1"/>
    <property type="match status" value="1"/>
</dbReference>
<evidence type="ECO:0000256" key="8">
    <source>
        <dbReference type="ARBA" id="ARBA00058140"/>
    </source>
</evidence>
<dbReference type="NCBIfam" id="NF009372">
    <property type="entry name" value="PRK12735.1"/>
    <property type="match status" value="1"/>
</dbReference>
<evidence type="ECO:0000256" key="11">
    <source>
        <dbReference type="HAMAP-Rule" id="MF_00118"/>
    </source>
</evidence>
<dbReference type="PRINTS" id="PR00315">
    <property type="entry name" value="ELONGATNFCT"/>
</dbReference>
<evidence type="ECO:0000256" key="5">
    <source>
        <dbReference type="ARBA" id="ARBA00022917"/>
    </source>
</evidence>
<evidence type="ECO:0000259" key="12">
    <source>
        <dbReference type="PROSITE" id="PS51722"/>
    </source>
</evidence>
<evidence type="ECO:0000313" key="13">
    <source>
        <dbReference type="EMBL" id="SDB21353.1"/>
    </source>
</evidence>
<dbReference type="Gene3D" id="3.40.50.300">
    <property type="entry name" value="P-loop containing nucleotide triphosphate hydrolases"/>
    <property type="match status" value="1"/>
</dbReference>
<dbReference type="InterPro" id="IPR041709">
    <property type="entry name" value="EF-Tu_GTP-bd"/>
</dbReference>
<organism evidence="14 15">
    <name type="scientific">Desulfonatronum thiosulfatophilum</name>
    <dbReference type="NCBI Taxonomy" id="617002"/>
    <lineage>
        <taxon>Bacteria</taxon>
        <taxon>Pseudomonadati</taxon>
        <taxon>Thermodesulfobacteriota</taxon>
        <taxon>Desulfovibrionia</taxon>
        <taxon>Desulfovibrionales</taxon>
        <taxon>Desulfonatronaceae</taxon>
        <taxon>Desulfonatronum</taxon>
    </lineage>
</organism>
<feature type="binding site" evidence="11">
    <location>
        <begin position="136"/>
        <end position="139"/>
    </location>
    <ligand>
        <name>GTP</name>
        <dbReference type="ChEBI" id="CHEBI:37565"/>
    </ligand>
</feature>
<dbReference type="PANTHER" id="PTHR43721:SF22">
    <property type="entry name" value="ELONGATION FACTOR TU, MITOCHONDRIAL"/>
    <property type="match status" value="1"/>
</dbReference>
<dbReference type="Gene3D" id="2.40.30.10">
    <property type="entry name" value="Translation factors"/>
    <property type="match status" value="2"/>
</dbReference>
<dbReference type="NCBIfam" id="TIGR00231">
    <property type="entry name" value="small_GTP"/>
    <property type="match status" value="1"/>
</dbReference>
<dbReference type="SUPFAM" id="SSF50465">
    <property type="entry name" value="EF-Tu/eEF-1alpha/eIF2-gamma C-terminal domain"/>
    <property type="match status" value="1"/>
</dbReference>
<reference evidence="14 15" key="1">
    <citation type="submission" date="2016-10" db="EMBL/GenBank/DDBJ databases">
        <authorList>
            <person name="de Groot N.N."/>
        </authorList>
    </citation>
    <scope>NUCLEOTIDE SEQUENCE [LARGE SCALE GENOMIC DNA]</scope>
    <source>
        <strain evidence="14 15">ASO4-2</strain>
    </source>
</reference>
<feature type="binding site" evidence="11">
    <location>
        <position position="26"/>
    </location>
    <ligand>
        <name>Mg(2+)</name>
        <dbReference type="ChEBI" id="CHEBI:18420"/>
    </ligand>
</feature>
<evidence type="ECO:0000313" key="15">
    <source>
        <dbReference type="Proteomes" id="UP000198771"/>
    </source>
</evidence>
<keyword evidence="11" id="KW-0460">Magnesium</keyword>
<comment type="similarity">
    <text evidence="1 11">Belongs to the TRAFAC class translation factor GTPase superfamily. Classic translation factor GTPase family. EF-Tu/EF-1A subfamily.</text>
</comment>
<dbReference type="InterPro" id="IPR004161">
    <property type="entry name" value="EFTu-like_2"/>
</dbReference>